<feature type="region of interest" description="Disordered" evidence="1">
    <location>
        <begin position="1"/>
        <end position="21"/>
    </location>
</feature>
<comment type="caution">
    <text evidence="2">The sequence shown here is derived from an EMBL/GenBank/DDBJ whole genome shotgun (WGS) entry which is preliminary data.</text>
</comment>
<keyword evidence="3" id="KW-1185">Reference proteome</keyword>
<dbReference type="Proteomes" id="UP001153269">
    <property type="component" value="Unassembled WGS sequence"/>
</dbReference>
<proteinExistence type="predicted"/>
<gene>
    <name evidence="2" type="ORF">PLEPLA_LOCUS5478</name>
</gene>
<organism evidence="2 3">
    <name type="scientific">Pleuronectes platessa</name>
    <name type="common">European plaice</name>
    <dbReference type="NCBI Taxonomy" id="8262"/>
    <lineage>
        <taxon>Eukaryota</taxon>
        <taxon>Metazoa</taxon>
        <taxon>Chordata</taxon>
        <taxon>Craniata</taxon>
        <taxon>Vertebrata</taxon>
        <taxon>Euteleostomi</taxon>
        <taxon>Actinopterygii</taxon>
        <taxon>Neopterygii</taxon>
        <taxon>Teleostei</taxon>
        <taxon>Neoteleostei</taxon>
        <taxon>Acanthomorphata</taxon>
        <taxon>Carangaria</taxon>
        <taxon>Pleuronectiformes</taxon>
        <taxon>Pleuronectoidei</taxon>
        <taxon>Pleuronectidae</taxon>
        <taxon>Pleuronectes</taxon>
    </lineage>
</organism>
<accession>A0A9N7TT47</accession>
<reference evidence="2" key="1">
    <citation type="submission" date="2020-03" db="EMBL/GenBank/DDBJ databases">
        <authorList>
            <person name="Weist P."/>
        </authorList>
    </citation>
    <scope>NUCLEOTIDE SEQUENCE</scope>
</reference>
<protein>
    <submittedName>
        <fullName evidence="2">Uncharacterized protein</fullName>
    </submittedName>
</protein>
<sequence>MDTYSRAPASHRESGRLSDKPITIGHIEEQQEGKITMVSRQLEDSVLEDRQQDASQSIQLAQLCFQLSSHILQTSKYFNLALPSTSSDRHVYLAVCQKGGFLTTAGLDVRRHSGLDGGENSRRLCTQAFSL</sequence>
<evidence type="ECO:0000313" key="2">
    <source>
        <dbReference type="EMBL" id="CAB1417659.1"/>
    </source>
</evidence>
<dbReference type="EMBL" id="CADEAL010000276">
    <property type="protein sequence ID" value="CAB1417659.1"/>
    <property type="molecule type" value="Genomic_DNA"/>
</dbReference>
<feature type="compositionally biased region" description="Basic and acidic residues" evidence="1">
    <location>
        <begin position="10"/>
        <end position="19"/>
    </location>
</feature>
<dbReference type="AlphaFoldDB" id="A0A9N7TT47"/>
<name>A0A9N7TT47_PLEPL</name>
<evidence type="ECO:0000256" key="1">
    <source>
        <dbReference type="SAM" id="MobiDB-lite"/>
    </source>
</evidence>
<evidence type="ECO:0000313" key="3">
    <source>
        <dbReference type="Proteomes" id="UP001153269"/>
    </source>
</evidence>